<dbReference type="InterPro" id="IPR013078">
    <property type="entry name" value="His_Pase_superF_clade-1"/>
</dbReference>
<dbReference type="Pfam" id="PF00300">
    <property type="entry name" value="His_Phos_1"/>
    <property type="match status" value="1"/>
</dbReference>
<protein>
    <submittedName>
        <fullName evidence="1">Putative phosphoglycerate mutase</fullName>
    </submittedName>
</protein>
<evidence type="ECO:0000313" key="1">
    <source>
        <dbReference type="EMBL" id="OTP68984.1"/>
    </source>
</evidence>
<dbReference type="Gene3D" id="3.40.50.1240">
    <property type="entry name" value="Phosphoglycerate mutase-like"/>
    <property type="match status" value="1"/>
</dbReference>
<sequence>MKNELILLCHAATHAMKTGMFPTLHDPIEHLERPRLSALASVYVPDRVITSPSHAAVETGRTFGIEMSADAQWSDLDHGRWQGRSLKEIYDEETGALSAWLSEPDSAAHGGESLEALQGRVRRALDEQRDDGTTVIVTHAIVIKVVLAVVLDAPLTTVYRMDLEPLSAVTLTRADDTWRLRCKSSI</sequence>
<gene>
    <name evidence="1" type="ORF">PAMC26577_32090</name>
</gene>
<dbReference type="EMBL" id="NBTZ01000122">
    <property type="protein sequence ID" value="OTP68984.1"/>
    <property type="molecule type" value="Genomic_DNA"/>
</dbReference>
<dbReference type="AlphaFoldDB" id="A0A242MCG1"/>
<dbReference type="RefSeq" id="WP_062171237.1">
    <property type="nucleotide sequence ID" value="NZ_MSRG01000037.1"/>
</dbReference>
<reference evidence="1 2" key="1">
    <citation type="submission" date="2017-03" db="EMBL/GenBank/DDBJ databases">
        <title>Genome analysis of strain PAMC 26577.</title>
        <authorList>
            <person name="Oh H.-M."/>
            <person name="Yang J.-A."/>
        </authorList>
    </citation>
    <scope>NUCLEOTIDE SEQUENCE [LARGE SCALE GENOMIC DNA]</scope>
    <source>
        <strain evidence="1 2">PAMC 26577</strain>
    </source>
</reference>
<accession>A0A242MCG1</accession>
<dbReference type="SUPFAM" id="SSF53254">
    <property type="entry name" value="Phosphoglycerate mutase-like"/>
    <property type="match status" value="1"/>
</dbReference>
<dbReference type="InterPro" id="IPR029033">
    <property type="entry name" value="His_PPase_superfam"/>
</dbReference>
<organism evidence="1 2">
    <name type="scientific">Caballeronia sordidicola</name>
    <name type="common">Burkholderia sordidicola</name>
    <dbReference type="NCBI Taxonomy" id="196367"/>
    <lineage>
        <taxon>Bacteria</taxon>
        <taxon>Pseudomonadati</taxon>
        <taxon>Pseudomonadota</taxon>
        <taxon>Betaproteobacteria</taxon>
        <taxon>Burkholderiales</taxon>
        <taxon>Burkholderiaceae</taxon>
        <taxon>Caballeronia</taxon>
    </lineage>
</organism>
<dbReference type="Proteomes" id="UP000195221">
    <property type="component" value="Unassembled WGS sequence"/>
</dbReference>
<comment type="caution">
    <text evidence="1">The sequence shown here is derived from an EMBL/GenBank/DDBJ whole genome shotgun (WGS) entry which is preliminary data.</text>
</comment>
<proteinExistence type="predicted"/>
<evidence type="ECO:0000313" key="2">
    <source>
        <dbReference type="Proteomes" id="UP000195221"/>
    </source>
</evidence>
<name>A0A242MCG1_CABSO</name>